<name>A0A182J6T4_ANOAO</name>
<sequence>MHLPHYLPEVFLILLTVLKLTKGSCILRVSYTCELAIIDMRSDGMEKLQMAVASSKPPPVVRILRLIVPTVPSGTLLLRLAHVAESVVYDVYRENVFILPAGIDIMELYLRKAPQLRSFKIGGASRVRQLIIGESLLDHIPPMMGKLRSLQHLSLTNGKLTVLLLDLVLNVSEVVVLNVAFNQISQLSLNSNYSVGSSALQDLDLGGNRLEFLDMAVFAPFKFLEQLTLTGNRLKRLESSKPTTLPALKTLGVQRNNLTALHWDNGLFLPKLKVLILSYNAIAQLPTNWGPLRMLETLILEGNNLTVLDLSGFRSLATVRLFNLMNNQLETVISSGPNFVLPQLSFLNLSKNRISKMNLVGCQMPNLLTFIVNDNLLPTVPARIFNQSPNCETDEPFTCIISNINMSVDGMTKLESTMASAPFKIHYVRKLIVPNPPSGTFLQQMASLVDVISFDVFYEPVLQLLAANSLLSIELYSAKNLRTFVANGPNDYLKVLLIDQSLLPQIPPTLGKLRRLKNVKIMRSRLEVLHLDALASNGELVYLDLTGNRIARILPLTNSNVEMAVKEVDLTENLLEYLDMTIWGPFKALQIINLSNNRLVALDTPQPVGLGNLIRLNLDSNRLEALDLRQLTSPLLLAVTLNGNNFTEVPSTWGKKDALKLISMDSNHITTLDFGAFRSLTYLECDRQEFMVCIMSEVDMTSDGGSKLRRIIDADEQYYAAINIEKLIVSGSASGPFLQRIGVYTDSIYYERYRDAVFQLPAGNSLYEIDVGGSGVLRSFVAGQNSGLRHLFIRNCLLDRVPPTMGKMINLKQLVITECLLTGLRMDALTENRHLFLVDLSKNKIRQLFPITASWNTPESPVEHLILSENQIERLDLAVFAHFTQLQLLELYSNRIVQLGALAPVTLPNLARITVAVNKIASFDLSNATLPKLVILFLDENELPEVPVRWGTMPSLTDLSLEQNRLKRLDLSLLRPLRSLENVYFANNQIDSVRATTAVRMPQLEHLEMAGNQISAINLTGCDFPNINFVGLSNNQLKTVPPLFQRFPKVRLAMEGNPIKCSTLKPLMNRLVEGRLVMVNMWEPQLCKTSGIVINEYQHACCDP</sequence>
<dbReference type="EnsemblMetazoa" id="AATE012455-RA">
    <property type="protein sequence ID" value="AATE012455-PA.1"/>
    <property type="gene ID" value="AATE012455"/>
</dbReference>
<dbReference type="Pfam" id="PF13855">
    <property type="entry name" value="LRR_8"/>
    <property type="match status" value="2"/>
</dbReference>
<dbReference type="Gene3D" id="3.80.10.10">
    <property type="entry name" value="Ribonuclease Inhibitor"/>
    <property type="match status" value="6"/>
</dbReference>
<reference evidence="1" key="1">
    <citation type="submission" date="2022-08" db="UniProtKB">
        <authorList>
            <consortium name="EnsemblMetazoa"/>
        </authorList>
    </citation>
    <scope>IDENTIFICATION</scope>
    <source>
        <strain evidence="1">EBRO</strain>
    </source>
</reference>
<accession>A0A182J6T4</accession>
<dbReference type="SUPFAM" id="SSF52058">
    <property type="entry name" value="L domain-like"/>
    <property type="match status" value="4"/>
</dbReference>
<dbReference type="SMART" id="SM00369">
    <property type="entry name" value="LRR_TYP"/>
    <property type="match status" value="19"/>
</dbReference>
<dbReference type="STRING" id="41427.A0A182J6T4"/>
<dbReference type="PROSITE" id="PS51450">
    <property type="entry name" value="LRR"/>
    <property type="match status" value="1"/>
</dbReference>
<dbReference type="PANTHER" id="PTHR45712">
    <property type="entry name" value="AGAP008170-PA"/>
    <property type="match status" value="1"/>
</dbReference>
<evidence type="ECO:0000313" key="1">
    <source>
        <dbReference type="EnsemblMetazoa" id="AATE012455-PA.1"/>
    </source>
</evidence>
<dbReference type="InterPro" id="IPR001611">
    <property type="entry name" value="Leu-rich_rpt"/>
</dbReference>
<organism evidence="1">
    <name type="scientific">Anopheles atroparvus</name>
    <name type="common">European mosquito</name>
    <dbReference type="NCBI Taxonomy" id="41427"/>
    <lineage>
        <taxon>Eukaryota</taxon>
        <taxon>Metazoa</taxon>
        <taxon>Ecdysozoa</taxon>
        <taxon>Arthropoda</taxon>
        <taxon>Hexapoda</taxon>
        <taxon>Insecta</taxon>
        <taxon>Pterygota</taxon>
        <taxon>Neoptera</taxon>
        <taxon>Endopterygota</taxon>
        <taxon>Diptera</taxon>
        <taxon>Nematocera</taxon>
        <taxon>Culicoidea</taxon>
        <taxon>Culicidae</taxon>
        <taxon>Anophelinae</taxon>
        <taxon>Anopheles</taxon>
    </lineage>
</organism>
<dbReference type="InterPro" id="IPR003591">
    <property type="entry name" value="Leu-rich_rpt_typical-subtyp"/>
</dbReference>
<protein>
    <submittedName>
        <fullName evidence="1">Uncharacterized protein</fullName>
    </submittedName>
</protein>
<dbReference type="AlphaFoldDB" id="A0A182J6T4"/>
<dbReference type="InterPro" id="IPR032675">
    <property type="entry name" value="LRR_dom_sf"/>
</dbReference>
<dbReference type="PANTHER" id="PTHR45712:SF22">
    <property type="entry name" value="INSULIN-LIKE GROWTH FACTOR-BINDING PROTEIN COMPLEX ACID LABILE SUBUNIT"/>
    <property type="match status" value="1"/>
</dbReference>
<dbReference type="VEuPathDB" id="VectorBase:AATE012455"/>
<dbReference type="InterPro" id="IPR050333">
    <property type="entry name" value="SLRP"/>
</dbReference>
<proteinExistence type="predicted"/>